<sequence>MAKIAQEARKGAACPLCGRESYCFLIGSDPQKPDKVLCSWTEVNRPPVGWTYQGLAKDNRPMFVRDSAKQKRSFKYPELIRLQPKVFDDCPEWHLDTPREPVGPGDLIVVTDGVTPGIHEVKRRVKKTLHCSPPGGTQVFLEVRESKTKPCVEDPDTGAELQQIEYLYPDPNNVEQMIGKVVRRQWSDRRQWMEGFTKTKEVRPWYWNSDLPGWTMGRGSRPWPLYRENEAKEAIMRGEVLFVVAGEQAVEVYRRLGLVATTNQGGEARHKDIPDRLANAWAIAKDASLKPLLVIHPDFDLTGEQTFTRSLQRVCRRQGMAAVSLNPLSIWNEMPHGGDIKDVVDGLDIPPDELLTRLENAIDEAIDLAELAERNIKRRLWWNAPDSLDGELGYWKATGGEDERRFMPLTNFDLQIEKEVISLDGGGFLLQVKRTSEHHQHRLFLPSLNFTSVNKFEDTIKQALGGAIICRLNVNQMKSLLRVRLDEYHSRGGKLYRLAERAGQQADGYWVFAKHQLKPDGSATDENESLWIWNDNITGQADTLPQPQYNPPSDEALPNLVKAMIGFYGPKNIYPALLTIGYGLAATHYQEFIEKTGSFPILNVIGDGGGGKTTAGECALSLSGMHTDKAGGMLKEVTVSAAYERLKLLGGLLHCWDDPHRTPELDEFLKGLYNGKPRLVRGGDAGKFNAQKPHSALMVASNFAAGETNAATMSRLILLWFDCKDRCRGRDEWLQLRQAMNKASGAMAKIISLGVDLDAIGAWEETLIPHLPHAHSRMARSLAIILHYGNEALRLAGMTDHYDLLDYLIKQVCSMANDSDASTDSLRDFVERMSTFRSESKLGEWNMRFVRDGNRHGKISCLSIRLNDVWRVVDGNSSLAYNKQILKNLLTSAGANMADRQKFHGNEDVSKAFGRKATDDPKWRLSRCVSIPIGIIQDYIDAEESSVDVSTLSTNDSDQGELLDGQDSHRLTPICQSTVNLKEKSQPIDDEGITSTEQTGTVGDSCVDKKKCQPEAFVDTSLSTDETNTQQGLEGDLDPRLTRLTQKHAPISEPPQIPPLQVGDQVIPTGDTSWIRRGSTRLPKKSIETIDRNSPRIQLSRMTAEGCHTLQRPSLILTISKDRSVIKVRNQDLGRTDFFTTDGVQLYCKRCDVSVGAVVIYVGSNAKLKKTLSHHRYRVAAIDADHAQLTELTGDDVLATVPVADLLNASKRVADPTEQVT</sequence>
<evidence type="ECO:0000313" key="2">
    <source>
        <dbReference type="EMBL" id="NEZ56501.1"/>
    </source>
</evidence>
<dbReference type="Proteomes" id="UP000481033">
    <property type="component" value="Unassembled WGS sequence"/>
</dbReference>
<keyword evidence="3" id="KW-1185">Reference proteome</keyword>
<comment type="caution">
    <text evidence="2">The sequence shown here is derived from an EMBL/GenBank/DDBJ whole genome shotgun (WGS) entry which is preliminary data.</text>
</comment>
<organism evidence="2 3">
    <name type="scientific">Adonisia turfae CCMR0081</name>
    <dbReference type="NCBI Taxonomy" id="2292702"/>
    <lineage>
        <taxon>Bacteria</taxon>
        <taxon>Bacillati</taxon>
        <taxon>Cyanobacteriota</taxon>
        <taxon>Adonisia</taxon>
        <taxon>Adonisia turfae</taxon>
    </lineage>
</organism>
<evidence type="ECO:0008006" key="4">
    <source>
        <dbReference type="Google" id="ProtNLM"/>
    </source>
</evidence>
<gene>
    <name evidence="2" type="ORF">DXZ20_12610</name>
</gene>
<name>A0A6M0RLG0_9CYAN</name>
<feature type="compositionally biased region" description="Polar residues" evidence="1">
    <location>
        <begin position="993"/>
        <end position="1002"/>
    </location>
</feature>
<evidence type="ECO:0000313" key="3">
    <source>
        <dbReference type="Proteomes" id="UP000481033"/>
    </source>
</evidence>
<reference evidence="2 3" key="1">
    <citation type="journal article" date="2020" name="Microb. Ecol.">
        <title>Ecogenomics of the Marine Benthic Filamentous Cyanobacterium Adonisia.</title>
        <authorList>
            <person name="Walter J.M."/>
            <person name="Coutinho F.H."/>
            <person name="Leomil L."/>
            <person name="Hargreaves P.I."/>
            <person name="Campeao M.E."/>
            <person name="Vieira V.V."/>
            <person name="Silva B.S."/>
            <person name="Fistarol G.O."/>
            <person name="Salomon P.S."/>
            <person name="Sawabe T."/>
            <person name="Mino S."/>
            <person name="Hosokawa M."/>
            <person name="Miyashita H."/>
            <person name="Maruyama F."/>
            <person name="van Verk M.C."/>
            <person name="Dutilh B.E."/>
            <person name="Thompson C.C."/>
            <person name="Thompson F.L."/>
        </authorList>
    </citation>
    <scope>NUCLEOTIDE SEQUENCE [LARGE SCALE GENOMIC DNA]</scope>
    <source>
        <strain evidence="2 3">CCMR0081</strain>
    </source>
</reference>
<protein>
    <recommendedName>
        <fullName evidence="4">DUF927 domain-containing protein</fullName>
    </recommendedName>
</protein>
<proteinExistence type="predicted"/>
<feature type="region of interest" description="Disordered" evidence="1">
    <location>
        <begin position="982"/>
        <end position="1005"/>
    </location>
</feature>
<dbReference type="RefSeq" id="WP_163698510.1">
    <property type="nucleotide sequence ID" value="NZ_QXHD01000004.1"/>
</dbReference>
<dbReference type="EMBL" id="QXHD01000004">
    <property type="protein sequence ID" value="NEZ56501.1"/>
    <property type="molecule type" value="Genomic_DNA"/>
</dbReference>
<accession>A0A6M0RLG0</accession>
<dbReference type="AlphaFoldDB" id="A0A6M0RLG0"/>
<evidence type="ECO:0000256" key="1">
    <source>
        <dbReference type="SAM" id="MobiDB-lite"/>
    </source>
</evidence>